<accession>A0A915L4S4</accession>
<keyword evidence="1" id="KW-0812">Transmembrane</keyword>
<feature type="transmembrane region" description="Helical" evidence="1">
    <location>
        <begin position="81"/>
        <end position="101"/>
    </location>
</feature>
<evidence type="ECO:0000256" key="1">
    <source>
        <dbReference type="SAM" id="Phobius"/>
    </source>
</evidence>
<dbReference type="WBParaSite" id="nRc.2.0.1.t45757-RA">
    <property type="protein sequence ID" value="nRc.2.0.1.t45757-RA"/>
    <property type="gene ID" value="nRc.2.0.1.g45757"/>
</dbReference>
<organism evidence="2 3">
    <name type="scientific">Romanomermis culicivorax</name>
    <name type="common">Nematode worm</name>
    <dbReference type="NCBI Taxonomy" id="13658"/>
    <lineage>
        <taxon>Eukaryota</taxon>
        <taxon>Metazoa</taxon>
        <taxon>Ecdysozoa</taxon>
        <taxon>Nematoda</taxon>
        <taxon>Enoplea</taxon>
        <taxon>Dorylaimia</taxon>
        <taxon>Mermithida</taxon>
        <taxon>Mermithoidea</taxon>
        <taxon>Mermithidae</taxon>
        <taxon>Romanomermis</taxon>
    </lineage>
</organism>
<evidence type="ECO:0000313" key="3">
    <source>
        <dbReference type="WBParaSite" id="nRc.2.0.1.t45757-RA"/>
    </source>
</evidence>
<keyword evidence="2" id="KW-1185">Reference proteome</keyword>
<evidence type="ECO:0000313" key="2">
    <source>
        <dbReference type="Proteomes" id="UP000887565"/>
    </source>
</evidence>
<name>A0A915L4S4_ROMCU</name>
<protein>
    <submittedName>
        <fullName evidence="3">Uncharacterized protein</fullName>
    </submittedName>
</protein>
<sequence>MMPEIAALAFEALSSTFFLASLRAPPILDVKSEALDTTLRPVCVKKAQSSLNNSYNGFNSFAMPCAKSCCDRTAVGKSAVFGIAVGSILFLHETFFTWFLYAQERHWLRPFAQLRSHGVCWLIVPRKFVNWLNFVLSPVICLSLDRLNINSFFGSAEYLNDSSAEDDLSTFGSAPGTREYLPVKCTPAGIDGSFK</sequence>
<reference evidence="3" key="1">
    <citation type="submission" date="2022-11" db="UniProtKB">
        <authorList>
            <consortium name="WormBaseParasite"/>
        </authorList>
    </citation>
    <scope>IDENTIFICATION</scope>
</reference>
<dbReference type="Proteomes" id="UP000887565">
    <property type="component" value="Unplaced"/>
</dbReference>
<keyword evidence="1" id="KW-0472">Membrane</keyword>
<proteinExistence type="predicted"/>
<dbReference type="AlphaFoldDB" id="A0A915L4S4"/>
<keyword evidence="1" id="KW-1133">Transmembrane helix</keyword>